<feature type="chain" id="PRO_5012056145" evidence="1">
    <location>
        <begin position="20"/>
        <end position="157"/>
    </location>
</feature>
<comment type="caution">
    <text evidence="2">The sequence shown here is derived from an EMBL/GenBank/DDBJ whole genome shotgun (WGS) entry which is preliminary data.</text>
</comment>
<dbReference type="AlphaFoldDB" id="A0A1Y1V5S0"/>
<proteinExistence type="predicted"/>
<dbReference type="OrthoDB" id="10377207at2759"/>
<accession>A0A1Y1V5S0</accession>
<feature type="signal peptide" evidence="1">
    <location>
        <begin position="1"/>
        <end position="19"/>
    </location>
</feature>
<name>A0A1Y1V5S0_9FUNG</name>
<reference evidence="2 3" key="1">
    <citation type="submission" date="2016-08" db="EMBL/GenBank/DDBJ databases">
        <title>Genomes of anaerobic fungi encode conserved fungal cellulosomes for biomass hydrolysis.</title>
        <authorList>
            <consortium name="DOE Joint Genome Institute"/>
            <person name="Haitjema C.H."/>
            <person name="Gilmore S.P."/>
            <person name="Henske J.K."/>
            <person name="Solomon K.V."/>
            <person name="De Groot R."/>
            <person name="Kuo A."/>
            <person name="Mondo S.J."/>
            <person name="Salamov A.A."/>
            <person name="Labutti K."/>
            <person name="Zhao Z."/>
            <person name="Chiniquy J."/>
            <person name="Barry K."/>
            <person name="Brewer H.M."/>
            <person name="Purvine S.O."/>
            <person name="Wright A.T."/>
            <person name="Boxma B."/>
            <person name="Van Alen T."/>
            <person name="Hackstein J.H."/>
            <person name="Baker S.E."/>
            <person name="Grigoriev I.V."/>
            <person name="O'Malley M.A."/>
        </authorList>
    </citation>
    <scope>NUCLEOTIDE SEQUENCE [LARGE SCALE GENOMIC DNA]</scope>
    <source>
        <strain evidence="3">finn</strain>
    </source>
</reference>
<organism evidence="2 3">
    <name type="scientific">Piromyces finnis</name>
    <dbReference type="NCBI Taxonomy" id="1754191"/>
    <lineage>
        <taxon>Eukaryota</taxon>
        <taxon>Fungi</taxon>
        <taxon>Fungi incertae sedis</taxon>
        <taxon>Chytridiomycota</taxon>
        <taxon>Chytridiomycota incertae sedis</taxon>
        <taxon>Neocallimastigomycetes</taxon>
        <taxon>Neocallimastigales</taxon>
        <taxon>Neocallimastigaceae</taxon>
        <taxon>Piromyces</taxon>
    </lineage>
</organism>
<evidence type="ECO:0000313" key="3">
    <source>
        <dbReference type="Proteomes" id="UP000193719"/>
    </source>
</evidence>
<dbReference type="Proteomes" id="UP000193719">
    <property type="component" value="Unassembled WGS sequence"/>
</dbReference>
<gene>
    <name evidence="2" type="ORF">BCR36DRAFT_413933</name>
</gene>
<reference evidence="2 3" key="2">
    <citation type="submission" date="2016-08" db="EMBL/GenBank/DDBJ databases">
        <title>Pervasive Adenine N6-methylation of Active Genes in Fungi.</title>
        <authorList>
            <consortium name="DOE Joint Genome Institute"/>
            <person name="Mondo S.J."/>
            <person name="Dannebaum R.O."/>
            <person name="Kuo R.C."/>
            <person name="Labutti K."/>
            <person name="Haridas S."/>
            <person name="Kuo A."/>
            <person name="Salamov A."/>
            <person name="Ahrendt S.R."/>
            <person name="Lipzen A."/>
            <person name="Sullivan W."/>
            <person name="Andreopoulos W.B."/>
            <person name="Clum A."/>
            <person name="Lindquist E."/>
            <person name="Daum C."/>
            <person name="Ramamoorthy G.K."/>
            <person name="Gryganskyi A."/>
            <person name="Culley D."/>
            <person name="Magnuson J.K."/>
            <person name="James T.Y."/>
            <person name="O'Malley M.A."/>
            <person name="Stajich J.E."/>
            <person name="Spatafora J.W."/>
            <person name="Visel A."/>
            <person name="Grigoriev I.V."/>
        </authorList>
    </citation>
    <scope>NUCLEOTIDE SEQUENCE [LARGE SCALE GENOMIC DNA]</scope>
    <source>
        <strain evidence="3">finn</strain>
    </source>
</reference>
<evidence type="ECO:0000313" key="2">
    <source>
        <dbReference type="EMBL" id="ORX46628.1"/>
    </source>
</evidence>
<dbReference type="EMBL" id="MCFH01000034">
    <property type="protein sequence ID" value="ORX46628.1"/>
    <property type="molecule type" value="Genomic_DNA"/>
</dbReference>
<protein>
    <submittedName>
        <fullName evidence="2">Uncharacterized protein</fullName>
    </submittedName>
</protein>
<keyword evidence="3" id="KW-1185">Reference proteome</keyword>
<sequence length="157" mass="17591">MKFFTLFTACMLMVLSVFALDNESKKSCPNTYATFDQCINQYGGWSPEESACQSKATLGEEYNRCLARAYYNLSQCFSYCPNHPRKASYDLYFQQYQPYYTAATTIETPTASLDQSTNSQTGTTQTGINLEGDSSSAINLNAFSLGAILCMIAYWIF</sequence>
<keyword evidence="1" id="KW-0732">Signal</keyword>
<evidence type="ECO:0000256" key="1">
    <source>
        <dbReference type="SAM" id="SignalP"/>
    </source>
</evidence>